<gene>
    <name evidence="11" type="ORF">PCOR1329_LOCUS43596</name>
</gene>
<keyword evidence="9" id="KW-0472">Membrane</keyword>
<comment type="caution">
    <text evidence="11">The sequence shown here is derived from an EMBL/GenBank/DDBJ whole genome shotgun (WGS) entry which is preliminary data.</text>
</comment>
<dbReference type="InterPro" id="IPR050943">
    <property type="entry name" value="Glycosyltr_29_Sialyltrsf"/>
</dbReference>
<keyword evidence="3" id="KW-0328">Glycosyltransferase</keyword>
<evidence type="ECO:0000256" key="4">
    <source>
        <dbReference type="ARBA" id="ARBA00022679"/>
    </source>
</evidence>
<comment type="similarity">
    <text evidence="2">Belongs to the glycosyltransferase 29 family.</text>
</comment>
<evidence type="ECO:0000256" key="7">
    <source>
        <dbReference type="ARBA" id="ARBA00022989"/>
    </source>
</evidence>
<evidence type="ECO:0000313" key="12">
    <source>
        <dbReference type="Proteomes" id="UP001189429"/>
    </source>
</evidence>
<evidence type="ECO:0000313" key="11">
    <source>
        <dbReference type="EMBL" id="CAK0851441.1"/>
    </source>
</evidence>
<keyword evidence="7" id="KW-1133">Transmembrane helix</keyword>
<dbReference type="EMBL" id="CAUYUJ010015238">
    <property type="protein sequence ID" value="CAK0851441.1"/>
    <property type="molecule type" value="Genomic_DNA"/>
</dbReference>
<evidence type="ECO:0000256" key="5">
    <source>
        <dbReference type="ARBA" id="ARBA00022692"/>
    </source>
</evidence>
<comment type="subcellular location">
    <subcellularLocation>
        <location evidence="1">Golgi apparatus membrane</location>
        <topology evidence="1">Single-pass type II membrane protein</topology>
    </subcellularLocation>
</comment>
<keyword evidence="8" id="KW-0333">Golgi apparatus</keyword>
<evidence type="ECO:0000256" key="1">
    <source>
        <dbReference type="ARBA" id="ARBA00004323"/>
    </source>
</evidence>
<sequence length="403" mass="43825">MMQCQADEFCDGVVVDAGKPHGPCSLRGQLTVSSCDNASDTWLYGSVRDRVDRITRRAGWELHERRNCWAGHGSADIPADLLPARQLADDEAAPIVALDECFVLCQQNPLCDGVIVSKGLEHTECFQRAWVDPSKCVESEALDLWTLGAAAKSPANPEPPPSGEGLDRLVGVIDMVRQDGFQDLDLRSCALVGSAGSLLGQGAGVEIDSHTAVIRVNRLPTESFHADFGMRTDFLFLSKEWSGGGKVALMGGGEPEVVECHDANGCDVAAIIVRSDLEPCNTGRMKEAWGPTHTLVGCQHANISRMVSLGFSSLHGMLASTGLQAFFTFLPVCGELILYGFGGLDVADGHPMQHDSIDLYDEHVIEGMAADGKWDEIPWRTQFLEFEWMRSNAARVDRRFSYA</sequence>
<keyword evidence="5" id="KW-0812">Transmembrane</keyword>
<organism evidence="11 12">
    <name type="scientific">Prorocentrum cordatum</name>
    <dbReference type="NCBI Taxonomy" id="2364126"/>
    <lineage>
        <taxon>Eukaryota</taxon>
        <taxon>Sar</taxon>
        <taxon>Alveolata</taxon>
        <taxon>Dinophyceae</taxon>
        <taxon>Prorocentrales</taxon>
        <taxon>Prorocentraceae</taxon>
        <taxon>Prorocentrum</taxon>
    </lineage>
</organism>
<evidence type="ECO:0000256" key="3">
    <source>
        <dbReference type="ARBA" id="ARBA00022676"/>
    </source>
</evidence>
<evidence type="ECO:0000256" key="10">
    <source>
        <dbReference type="ARBA" id="ARBA00023180"/>
    </source>
</evidence>
<protein>
    <submittedName>
        <fullName evidence="11">Uncharacterized protein</fullName>
    </submittedName>
</protein>
<keyword evidence="12" id="KW-1185">Reference proteome</keyword>
<dbReference type="Proteomes" id="UP001189429">
    <property type="component" value="Unassembled WGS sequence"/>
</dbReference>
<dbReference type="PANTHER" id="PTHR11987">
    <property type="entry name" value="ALPHA-2,8-SIALYLTRANSFERASE"/>
    <property type="match status" value="1"/>
</dbReference>
<dbReference type="InterPro" id="IPR038578">
    <property type="entry name" value="GT29-like_sf"/>
</dbReference>
<dbReference type="Gene3D" id="3.90.1480.20">
    <property type="entry name" value="Glycosyl transferase family 29"/>
    <property type="match status" value="1"/>
</dbReference>
<evidence type="ECO:0000256" key="8">
    <source>
        <dbReference type="ARBA" id="ARBA00023034"/>
    </source>
</evidence>
<evidence type="ECO:0000256" key="9">
    <source>
        <dbReference type="ARBA" id="ARBA00023136"/>
    </source>
</evidence>
<dbReference type="Pfam" id="PF00777">
    <property type="entry name" value="Glyco_transf_29"/>
    <property type="match status" value="1"/>
</dbReference>
<dbReference type="PANTHER" id="PTHR11987:SF53">
    <property type="entry name" value="ALPHA-2,8-SIALYLTRANSFERASE 8F-LIKE"/>
    <property type="match status" value="1"/>
</dbReference>
<keyword evidence="10" id="KW-0325">Glycoprotein</keyword>
<evidence type="ECO:0000256" key="2">
    <source>
        <dbReference type="ARBA" id="ARBA00006003"/>
    </source>
</evidence>
<name>A0ABN9TZB2_9DINO</name>
<keyword evidence="6" id="KW-0735">Signal-anchor</keyword>
<dbReference type="InterPro" id="IPR001675">
    <property type="entry name" value="Glyco_trans_29"/>
</dbReference>
<keyword evidence="4" id="KW-0808">Transferase</keyword>
<evidence type="ECO:0000256" key="6">
    <source>
        <dbReference type="ARBA" id="ARBA00022968"/>
    </source>
</evidence>
<proteinExistence type="inferred from homology"/>
<accession>A0ABN9TZB2</accession>
<reference evidence="11" key="1">
    <citation type="submission" date="2023-10" db="EMBL/GenBank/DDBJ databases">
        <authorList>
            <person name="Chen Y."/>
            <person name="Shah S."/>
            <person name="Dougan E. K."/>
            <person name="Thang M."/>
            <person name="Chan C."/>
        </authorList>
    </citation>
    <scope>NUCLEOTIDE SEQUENCE [LARGE SCALE GENOMIC DNA]</scope>
</reference>